<evidence type="ECO:0000256" key="1">
    <source>
        <dbReference type="ARBA" id="ARBA00005711"/>
    </source>
</evidence>
<feature type="compositionally biased region" description="Polar residues" evidence="3">
    <location>
        <begin position="317"/>
        <end position="328"/>
    </location>
</feature>
<dbReference type="EMBL" id="NMUH01001001">
    <property type="protein sequence ID" value="MQL87734.1"/>
    <property type="molecule type" value="Genomic_DNA"/>
</dbReference>
<dbReference type="InterPro" id="IPR005516">
    <property type="entry name" value="Remorin_C"/>
</dbReference>
<feature type="domain" description="Remorin C-terminal" evidence="4">
    <location>
        <begin position="418"/>
        <end position="519"/>
    </location>
</feature>
<feature type="compositionally biased region" description="Basic and acidic residues" evidence="3">
    <location>
        <begin position="362"/>
        <end position="371"/>
    </location>
</feature>
<keyword evidence="6" id="KW-1185">Reference proteome</keyword>
<dbReference type="PANTHER" id="PTHR31471:SF98">
    <property type="entry name" value="OS02G0116800 PROTEIN"/>
    <property type="match status" value="1"/>
</dbReference>
<evidence type="ECO:0000313" key="6">
    <source>
        <dbReference type="Proteomes" id="UP000652761"/>
    </source>
</evidence>
<protein>
    <recommendedName>
        <fullName evidence="4">Remorin C-terminal domain-containing protein</fullName>
    </recommendedName>
</protein>
<gene>
    <name evidence="5" type="ORF">Taro_020281</name>
</gene>
<dbReference type="PANTHER" id="PTHR31471">
    <property type="entry name" value="OS02G0116800 PROTEIN"/>
    <property type="match status" value="1"/>
</dbReference>
<evidence type="ECO:0000256" key="3">
    <source>
        <dbReference type="SAM" id="MobiDB-lite"/>
    </source>
</evidence>
<feature type="region of interest" description="Disordered" evidence="3">
    <location>
        <begin position="314"/>
        <end position="371"/>
    </location>
</feature>
<evidence type="ECO:0000313" key="5">
    <source>
        <dbReference type="EMBL" id="MQL87734.1"/>
    </source>
</evidence>
<evidence type="ECO:0000259" key="4">
    <source>
        <dbReference type="Pfam" id="PF03763"/>
    </source>
</evidence>
<comment type="caution">
    <text evidence="5">The sequence shown here is derived from an EMBL/GenBank/DDBJ whole genome shotgun (WGS) entry which is preliminary data.</text>
</comment>
<feature type="coiled-coil region" evidence="2">
    <location>
        <begin position="451"/>
        <end position="506"/>
    </location>
</feature>
<sequence>MEYERIQKPSFQGGGGGGISPNRLRLMLLGADRRRKEEELEYRRSLRSEAPNVDDKCENTPGFFLFYSNSASAQLHLQEKRKKICIELLVWTGVGFPDVCKDVDMVCSISECSAATADTASIHQQSKDFAFANARIRRSHEDDPFDSDALLLSTFEFQRAERVQQHRPMFVPPFSKPAPSKWDDAQKWIASPTSNRTGKSAGVPPRKVVSGILGYGNRQCATKVLEVTEEGDTKGVDMSQTKKEVVVHRTVSWVRDPYPVVDSYAKPTLVLENLVADSAVCLTQHGSALIGSTAFLNSAPTGRSVSMRDMGTEMTPVASQDPSRTRTPVRTAAPIHSPTSPSTPIRAAPISSNAGTVDCQEDSCKTESTERELQMRTRKEIMVLGTQLGKPNIAARDNGEPASLKTVPDEQAAESDIEIRAAAWEEAEKAKYLARFKREEIKIQAWEDHQKAKTEAEMRNFEVEVERMRASAHDKLMNKVAVARHKAEEKRAAAEAKRNQQAARAAQQAEYIRRTGRVPPLSCWSWCR</sequence>
<reference evidence="5" key="1">
    <citation type="submission" date="2017-07" db="EMBL/GenBank/DDBJ databases">
        <title>Taro Niue Genome Assembly and Annotation.</title>
        <authorList>
            <person name="Atibalentja N."/>
            <person name="Keating K."/>
            <person name="Fields C.J."/>
        </authorList>
    </citation>
    <scope>NUCLEOTIDE SEQUENCE</scope>
    <source>
        <strain evidence="5">Niue_2</strain>
        <tissue evidence="5">Leaf</tissue>
    </source>
</reference>
<name>A0A843V1W2_COLES</name>
<proteinExistence type="inferred from homology"/>
<accession>A0A843V1W2</accession>
<keyword evidence="2" id="KW-0175">Coiled coil</keyword>
<comment type="similarity">
    <text evidence="1">Belongs to the remorin family.</text>
</comment>
<dbReference type="OrthoDB" id="1900877at2759"/>
<evidence type="ECO:0000256" key="2">
    <source>
        <dbReference type="SAM" id="Coils"/>
    </source>
</evidence>
<dbReference type="SMR" id="A0A843V1W2"/>
<dbReference type="Proteomes" id="UP000652761">
    <property type="component" value="Unassembled WGS sequence"/>
</dbReference>
<dbReference type="Pfam" id="PF03763">
    <property type="entry name" value="Remorin_C"/>
    <property type="match status" value="1"/>
</dbReference>
<dbReference type="AlphaFoldDB" id="A0A843V1W2"/>
<organism evidence="5 6">
    <name type="scientific">Colocasia esculenta</name>
    <name type="common">Wild taro</name>
    <name type="synonym">Arum esculentum</name>
    <dbReference type="NCBI Taxonomy" id="4460"/>
    <lineage>
        <taxon>Eukaryota</taxon>
        <taxon>Viridiplantae</taxon>
        <taxon>Streptophyta</taxon>
        <taxon>Embryophyta</taxon>
        <taxon>Tracheophyta</taxon>
        <taxon>Spermatophyta</taxon>
        <taxon>Magnoliopsida</taxon>
        <taxon>Liliopsida</taxon>
        <taxon>Araceae</taxon>
        <taxon>Aroideae</taxon>
        <taxon>Colocasieae</taxon>
        <taxon>Colocasia</taxon>
    </lineage>
</organism>